<reference evidence="2 3" key="1">
    <citation type="submission" date="2020-04" db="EMBL/GenBank/DDBJ databases">
        <title>Ramlibacter sp. G-1-2-2 isolated from soil.</title>
        <authorList>
            <person name="Dahal R.H."/>
        </authorList>
    </citation>
    <scope>NUCLEOTIDE SEQUENCE [LARGE SCALE GENOMIC DNA]</scope>
    <source>
        <strain evidence="2 3">G-1-2-2</strain>
    </source>
</reference>
<dbReference type="Proteomes" id="UP000541185">
    <property type="component" value="Unassembled WGS sequence"/>
</dbReference>
<protein>
    <submittedName>
        <fullName evidence="2">Alpha/beta hydrolase</fullName>
    </submittedName>
</protein>
<keyword evidence="2" id="KW-0378">Hydrolase</keyword>
<dbReference type="RefSeq" id="WP_169418856.1">
    <property type="nucleotide sequence ID" value="NZ_JABBFX010000001.1"/>
</dbReference>
<dbReference type="Pfam" id="PF00561">
    <property type="entry name" value="Abhydrolase_1"/>
    <property type="match status" value="1"/>
</dbReference>
<evidence type="ECO:0000313" key="2">
    <source>
        <dbReference type="EMBL" id="NML44749.1"/>
    </source>
</evidence>
<comment type="caution">
    <text evidence="2">The sequence shown here is derived from an EMBL/GenBank/DDBJ whole genome shotgun (WGS) entry which is preliminary data.</text>
</comment>
<feature type="domain" description="AB hydrolase-1" evidence="1">
    <location>
        <begin position="38"/>
        <end position="244"/>
    </location>
</feature>
<dbReference type="Gene3D" id="3.40.50.1820">
    <property type="entry name" value="alpha/beta hydrolase"/>
    <property type="match status" value="1"/>
</dbReference>
<dbReference type="EMBL" id="JABBFX010000001">
    <property type="protein sequence ID" value="NML44749.1"/>
    <property type="molecule type" value="Genomic_DNA"/>
</dbReference>
<dbReference type="GO" id="GO:0016787">
    <property type="term" value="F:hydrolase activity"/>
    <property type="evidence" value="ECO:0007669"/>
    <property type="project" value="UniProtKB-KW"/>
</dbReference>
<dbReference type="AlphaFoldDB" id="A0A848H5F4"/>
<dbReference type="PANTHER" id="PTHR43798">
    <property type="entry name" value="MONOACYLGLYCEROL LIPASE"/>
    <property type="match status" value="1"/>
</dbReference>
<gene>
    <name evidence="2" type="ORF">HHL11_13370</name>
</gene>
<proteinExistence type="predicted"/>
<dbReference type="SUPFAM" id="SSF53474">
    <property type="entry name" value="alpha/beta-Hydrolases"/>
    <property type="match status" value="1"/>
</dbReference>
<accession>A0A848H5F4</accession>
<evidence type="ECO:0000313" key="3">
    <source>
        <dbReference type="Proteomes" id="UP000541185"/>
    </source>
</evidence>
<sequence>MTQAATSGWQPGIGRGFVELPQAQIHYRHAGRDGARRPLVLVHASPASSAGLVPLMAAMATDRRVIAPDTLGNGDSVGPIPEGADVPFFAGRLLQALDALGLQRFDLYGTHTGASIATELALVHPERVGALVLDGVGLYPPDFQRELLERYAPALKLDHQAGYLMWVWHFVRDTFMYWPWYRLDREHRRDNALPAPEVLHAKVVEVLKAAQTYHHSYRAAMAYDKRSRMPLLQVPTLAACARSDMLHIYFDELCTLVPGGRGAWLEGIHTPEAAAATAAQLRQFFDAVAD</sequence>
<evidence type="ECO:0000259" key="1">
    <source>
        <dbReference type="Pfam" id="PF00561"/>
    </source>
</evidence>
<dbReference type="PRINTS" id="PR00111">
    <property type="entry name" value="ABHYDROLASE"/>
</dbReference>
<dbReference type="InterPro" id="IPR000073">
    <property type="entry name" value="AB_hydrolase_1"/>
</dbReference>
<dbReference type="InterPro" id="IPR050266">
    <property type="entry name" value="AB_hydrolase_sf"/>
</dbReference>
<keyword evidence="3" id="KW-1185">Reference proteome</keyword>
<name>A0A848H5F4_9BURK</name>
<dbReference type="InterPro" id="IPR029058">
    <property type="entry name" value="AB_hydrolase_fold"/>
</dbReference>
<organism evidence="2 3">
    <name type="scientific">Ramlibacter agri</name>
    <dbReference type="NCBI Taxonomy" id="2728837"/>
    <lineage>
        <taxon>Bacteria</taxon>
        <taxon>Pseudomonadati</taxon>
        <taxon>Pseudomonadota</taxon>
        <taxon>Betaproteobacteria</taxon>
        <taxon>Burkholderiales</taxon>
        <taxon>Comamonadaceae</taxon>
        <taxon>Ramlibacter</taxon>
    </lineage>
</organism>